<evidence type="ECO:0000313" key="6">
    <source>
        <dbReference type="Proteomes" id="UP000193711"/>
    </source>
</evidence>
<keyword evidence="3" id="KW-0560">Oxidoreductase</keyword>
<dbReference type="GO" id="GO:0008703">
    <property type="term" value="F:5-amino-6-(5-phosphoribosylamino)uracil reductase activity"/>
    <property type="evidence" value="ECO:0007669"/>
    <property type="project" value="InterPro"/>
</dbReference>
<keyword evidence="6" id="KW-1185">Reference proteome</keyword>
<evidence type="ECO:0000256" key="3">
    <source>
        <dbReference type="ARBA" id="ARBA00023002"/>
    </source>
</evidence>
<dbReference type="InterPro" id="IPR050765">
    <property type="entry name" value="Riboflavin_Biosynth_HTPR"/>
</dbReference>
<dbReference type="Gene3D" id="3.40.430.10">
    <property type="entry name" value="Dihydrofolate Reductase, subunit A"/>
    <property type="match status" value="1"/>
</dbReference>
<feature type="domain" description="Bacterial bifunctional deaminase-reductase C-terminal" evidence="4">
    <location>
        <begin position="32"/>
        <end position="238"/>
    </location>
</feature>
<protein>
    <submittedName>
        <fullName evidence="5">Pyrimidine reductase, riboflavin biosynthesis</fullName>
    </submittedName>
</protein>
<dbReference type="NCBIfam" id="NF010663">
    <property type="entry name" value="PRK14059.1-1"/>
    <property type="match status" value="1"/>
</dbReference>
<gene>
    <name evidence="5" type="ORF">SAMN06295885_1682</name>
</gene>
<dbReference type="InterPro" id="IPR024072">
    <property type="entry name" value="DHFR-like_dom_sf"/>
</dbReference>
<dbReference type="InterPro" id="IPR002734">
    <property type="entry name" value="RibDG_C"/>
</dbReference>
<keyword evidence="2" id="KW-0521">NADP</keyword>
<dbReference type="PANTHER" id="PTHR38011">
    <property type="entry name" value="DIHYDROFOLATE REDUCTASE FAMILY PROTEIN (AFU_ORTHOLOGUE AFUA_8G06820)"/>
    <property type="match status" value="1"/>
</dbReference>
<proteinExistence type="predicted"/>
<evidence type="ECO:0000256" key="1">
    <source>
        <dbReference type="ARBA" id="ARBA00005104"/>
    </source>
</evidence>
<accession>A0A1X7NNY7</accession>
<dbReference type="SUPFAM" id="SSF53597">
    <property type="entry name" value="Dihydrofolate reductase-like"/>
    <property type="match status" value="1"/>
</dbReference>
<dbReference type="GO" id="GO:0009231">
    <property type="term" value="P:riboflavin biosynthetic process"/>
    <property type="evidence" value="ECO:0007669"/>
    <property type="project" value="InterPro"/>
</dbReference>
<dbReference type="Proteomes" id="UP000193711">
    <property type="component" value="Unassembled WGS sequence"/>
</dbReference>
<comment type="pathway">
    <text evidence="1">Cofactor biosynthesis; riboflavin biosynthesis.</text>
</comment>
<dbReference type="AlphaFoldDB" id="A0A1X7NNY7"/>
<name>A0A1X7NNY7_9MICO</name>
<evidence type="ECO:0000259" key="4">
    <source>
        <dbReference type="Pfam" id="PF01872"/>
    </source>
</evidence>
<evidence type="ECO:0000313" key="5">
    <source>
        <dbReference type="EMBL" id="SMH39676.1"/>
    </source>
</evidence>
<reference evidence="6" key="1">
    <citation type="submission" date="2017-04" db="EMBL/GenBank/DDBJ databases">
        <authorList>
            <person name="Varghese N."/>
            <person name="Submissions S."/>
        </authorList>
    </citation>
    <scope>NUCLEOTIDE SEQUENCE [LARGE SCALE GENOMIC DNA]</scope>
    <source>
        <strain evidence="6">VKM Ac-2121</strain>
    </source>
</reference>
<dbReference type="Pfam" id="PF01872">
    <property type="entry name" value="RibD_C"/>
    <property type="match status" value="1"/>
</dbReference>
<organism evidence="5 6">
    <name type="scientific">Rathayibacter oskolensis</name>
    <dbReference type="NCBI Taxonomy" id="1891671"/>
    <lineage>
        <taxon>Bacteria</taxon>
        <taxon>Bacillati</taxon>
        <taxon>Actinomycetota</taxon>
        <taxon>Actinomycetes</taxon>
        <taxon>Micrococcales</taxon>
        <taxon>Microbacteriaceae</taxon>
        <taxon>Rathayibacter</taxon>
    </lineage>
</organism>
<dbReference type="PANTHER" id="PTHR38011:SF7">
    <property type="entry name" value="2,5-DIAMINO-6-RIBOSYLAMINO-4(3H)-PYRIMIDINONE 5'-PHOSPHATE REDUCTASE"/>
    <property type="match status" value="1"/>
</dbReference>
<evidence type="ECO:0000256" key="2">
    <source>
        <dbReference type="ARBA" id="ARBA00022857"/>
    </source>
</evidence>
<sequence>MSTVIDLVHPAPRSALDDDALLALYSEGAAERWLRVNFVSSIDGAVTRDGVSGALGGEADLRVFDLLRRLADVVLVAAGTVRTEGYGPMVLGDDAAAARAAAGLPPHPVFAVVSGSLDLDPRSRLFTEAPVRPIVVTTGASDRRRRAELAEVADVLVCGEEALDASRMRDALAERGLTRVHCEGGPGLLGTLLAADAVDELCLTLSPTLEAGAAGRIARGALPEGRQQRLAHVLASGDTLLLRYLRDR</sequence>
<dbReference type="STRING" id="1891671.SAMN06295885_1682"/>
<dbReference type="EMBL" id="FXBM01000001">
    <property type="protein sequence ID" value="SMH39676.1"/>
    <property type="molecule type" value="Genomic_DNA"/>
</dbReference>
<dbReference type="RefSeq" id="WP_244274801.1">
    <property type="nucleotide sequence ID" value="NZ_FXBM01000001.1"/>
</dbReference>